<sequence>MIVGVIGAGRVGAVLGAALGQAGHTVVAASGSSPASAARMARLLPDTPRRTPAEVARAATDLLLIAVPDDAIAPLVAGLTFRAGQVVAHTSGAQGLAVLEPAAAQGGRTLALHPAMTFAGTGDDLSRLPGTAFGVTAPPGLRPLATRLVADLGGTPSGSPRPTGRSTTRRSHMARTTWSRSSTRPPTGCATPGSYTRRASSAPAASRPRQRPSARRRGADRPGRPG</sequence>
<dbReference type="KEGG" id="psuu:Psuf_029450"/>
<dbReference type="Gene3D" id="3.40.50.720">
    <property type="entry name" value="NAD(P)-binding Rossmann-like Domain"/>
    <property type="match status" value="1"/>
</dbReference>
<reference evidence="3 4" key="1">
    <citation type="submission" date="2020-03" db="EMBL/GenBank/DDBJ databases">
        <title>Whole genome shotgun sequence of Phytohabitans suffuscus NBRC 105367.</title>
        <authorList>
            <person name="Komaki H."/>
            <person name="Tamura T."/>
        </authorList>
    </citation>
    <scope>NUCLEOTIDE SEQUENCE [LARGE SCALE GENOMIC DNA]</scope>
    <source>
        <strain evidence="3 4">NBRC 105367</strain>
    </source>
</reference>
<feature type="compositionally biased region" description="Low complexity" evidence="1">
    <location>
        <begin position="197"/>
        <end position="207"/>
    </location>
</feature>
<keyword evidence="4" id="KW-1185">Reference proteome</keyword>
<dbReference type="EMBL" id="AP022871">
    <property type="protein sequence ID" value="BCB85632.1"/>
    <property type="molecule type" value="Genomic_DNA"/>
</dbReference>
<dbReference type="Pfam" id="PF10727">
    <property type="entry name" value="Rossmann-like"/>
    <property type="match status" value="1"/>
</dbReference>
<evidence type="ECO:0000313" key="3">
    <source>
        <dbReference type="EMBL" id="BCB85632.1"/>
    </source>
</evidence>
<protein>
    <recommendedName>
        <fullName evidence="2">Putative oxidoreductase/dehydrogenase Rossmann-like domain-containing protein</fullName>
    </recommendedName>
</protein>
<gene>
    <name evidence="3" type="ORF">Psuf_029450</name>
</gene>
<dbReference type="InterPro" id="IPR019665">
    <property type="entry name" value="OxRdtase/DH_put_Rossmann_dom"/>
</dbReference>
<feature type="domain" description="Putative oxidoreductase/dehydrogenase Rossmann-like" evidence="2">
    <location>
        <begin position="2"/>
        <end position="114"/>
    </location>
</feature>
<organism evidence="3 4">
    <name type="scientific">Phytohabitans suffuscus</name>
    <dbReference type="NCBI Taxonomy" id="624315"/>
    <lineage>
        <taxon>Bacteria</taxon>
        <taxon>Bacillati</taxon>
        <taxon>Actinomycetota</taxon>
        <taxon>Actinomycetes</taxon>
        <taxon>Micromonosporales</taxon>
        <taxon>Micromonosporaceae</taxon>
    </lineage>
</organism>
<dbReference type="Proteomes" id="UP000503011">
    <property type="component" value="Chromosome"/>
</dbReference>
<evidence type="ECO:0000313" key="4">
    <source>
        <dbReference type="Proteomes" id="UP000503011"/>
    </source>
</evidence>
<reference evidence="3 4" key="2">
    <citation type="submission" date="2020-03" db="EMBL/GenBank/DDBJ databases">
        <authorList>
            <person name="Ichikawa N."/>
            <person name="Kimura A."/>
            <person name="Kitahashi Y."/>
            <person name="Uohara A."/>
        </authorList>
    </citation>
    <scope>NUCLEOTIDE SEQUENCE [LARGE SCALE GENOMIC DNA]</scope>
    <source>
        <strain evidence="3 4">NBRC 105367</strain>
    </source>
</reference>
<feature type="compositionally biased region" description="Low complexity" evidence="1">
    <location>
        <begin position="175"/>
        <end position="184"/>
    </location>
</feature>
<dbReference type="InterPro" id="IPR036291">
    <property type="entry name" value="NAD(P)-bd_dom_sf"/>
</dbReference>
<feature type="region of interest" description="Disordered" evidence="1">
    <location>
        <begin position="150"/>
        <end position="226"/>
    </location>
</feature>
<dbReference type="AlphaFoldDB" id="A0A6F8YHQ3"/>
<dbReference type="SUPFAM" id="SSF51735">
    <property type="entry name" value="NAD(P)-binding Rossmann-fold domains"/>
    <property type="match status" value="1"/>
</dbReference>
<feature type="compositionally biased region" description="Low complexity" evidence="1">
    <location>
        <begin position="153"/>
        <end position="166"/>
    </location>
</feature>
<proteinExistence type="predicted"/>
<dbReference type="PANTHER" id="PTHR40459">
    <property type="entry name" value="CONSERVED HYPOTHETICAL ALANINE AND LEUCINE RICH PROTEIN"/>
    <property type="match status" value="1"/>
</dbReference>
<evidence type="ECO:0000256" key="1">
    <source>
        <dbReference type="SAM" id="MobiDB-lite"/>
    </source>
</evidence>
<accession>A0A6F8YHQ3</accession>
<feature type="compositionally biased region" description="Basic and acidic residues" evidence="1">
    <location>
        <begin position="217"/>
        <end position="226"/>
    </location>
</feature>
<dbReference type="PANTHER" id="PTHR40459:SF1">
    <property type="entry name" value="CONSERVED HYPOTHETICAL ALANINE AND LEUCINE RICH PROTEIN"/>
    <property type="match status" value="1"/>
</dbReference>
<name>A0A6F8YHQ3_9ACTN</name>
<evidence type="ECO:0000259" key="2">
    <source>
        <dbReference type="Pfam" id="PF10727"/>
    </source>
</evidence>